<dbReference type="InterPro" id="IPR018038">
    <property type="entry name" value="Ribosomal_uL30_CS"/>
</dbReference>
<dbReference type="InterPro" id="IPR005996">
    <property type="entry name" value="Ribosomal_uL30_bac-type"/>
</dbReference>
<dbReference type="Pfam" id="PF00327">
    <property type="entry name" value="Ribosomal_L30"/>
    <property type="match status" value="1"/>
</dbReference>
<feature type="domain" description="Large ribosomal subunit protein uL30-like ferredoxin-like fold" evidence="4">
    <location>
        <begin position="4"/>
        <end position="54"/>
    </location>
</feature>
<reference evidence="5" key="1">
    <citation type="submission" date="2018-05" db="EMBL/GenBank/DDBJ databases">
        <authorList>
            <person name="Lanie J.A."/>
            <person name="Ng W.-L."/>
            <person name="Kazmierczak K.M."/>
            <person name="Andrzejewski T.M."/>
            <person name="Davidsen T.M."/>
            <person name="Wayne K.J."/>
            <person name="Tettelin H."/>
            <person name="Glass J.I."/>
            <person name="Rusch D."/>
            <person name="Podicherti R."/>
            <person name="Tsui H.-C.T."/>
            <person name="Winkler M.E."/>
        </authorList>
    </citation>
    <scope>NUCLEOTIDE SEQUENCE</scope>
</reference>
<dbReference type="PANTHER" id="PTHR15892">
    <property type="entry name" value="MITOCHONDRIAL RIBOSOMAL PROTEIN L30"/>
    <property type="match status" value="1"/>
</dbReference>
<dbReference type="InterPro" id="IPR036919">
    <property type="entry name" value="Ribo_uL30_ferredoxin-like_sf"/>
</dbReference>
<keyword evidence="3" id="KW-0687">Ribonucleoprotein</keyword>
<organism evidence="5">
    <name type="scientific">marine metagenome</name>
    <dbReference type="NCBI Taxonomy" id="408172"/>
    <lineage>
        <taxon>unclassified sequences</taxon>
        <taxon>metagenomes</taxon>
        <taxon>ecological metagenomes</taxon>
    </lineage>
</organism>
<dbReference type="GO" id="GO:0006412">
    <property type="term" value="P:translation"/>
    <property type="evidence" value="ECO:0007669"/>
    <property type="project" value="InterPro"/>
</dbReference>
<sequence length="60" mass="6874">MAKIAVTLRKSTIGYSHRQRRIIESLGLRRINHTVEHQPTPAIMGMVKKVSHLVEVEELN</sequence>
<evidence type="ECO:0000259" key="4">
    <source>
        <dbReference type="Pfam" id="PF00327"/>
    </source>
</evidence>
<protein>
    <recommendedName>
        <fullName evidence="4">Large ribosomal subunit protein uL30-like ferredoxin-like fold domain-containing protein</fullName>
    </recommendedName>
</protein>
<keyword evidence="2" id="KW-0689">Ribosomal protein</keyword>
<evidence type="ECO:0000256" key="1">
    <source>
        <dbReference type="ARBA" id="ARBA00007594"/>
    </source>
</evidence>
<dbReference type="PROSITE" id="PS00634">
    <property type="entry name" value="RIBOSOMAL_L30"/>
    <property type="match status" value="1"/>
</dbReference>
<dbReference type="Gene3D" id="3.30.1390.20">
    <property type="entry name" value="Ribosomal protein L30, ferredoxin-like fold domain"/>
    <property type="match status" value="1"/>
</dbReference>
<dbReference type="SUPFAM" id="SSF55129">
    <property type="entry name" value="Ribosomal protein L30p/L7e"/>
    <property type="match status" value="1"/>
</dbReference>
<accession>A0A382I020</accession>
<evidence type="ECO:0000256" key="2">
    <source>
        <dbReference type="ARBA" id="ARBA00022980"/>
    </source>
</evidence>
<comment type="similarity">
    <text evidence="1">Belongs to the universal ribosomal protein uL30 family.</text>
</comment>
<evidence type="ECO:0000313" key="5">
    <source>
        <dbReference type="EMBL" id="SVB92679.1"/>
    </source>
</evidence>
<dbReference type="PIRSF" id="PIRSF002211">
    <property type="entry name" value="Ribosomal_L30_bac-type"/>
    <property type="match status" value="1"/>
</dbReference>
<dbReference type="EMBL" id="UINC01064218">
    <property type="protein sequence ID" value="SVB92679.1"/>
    <property type="molecule type" value="Genomic_DNA"/>
</dbReference>
<dbReference type="AlphaFoldDB" id="A0A382I020"/>
<dbReference type="NCBIfam" id="TIGR01308">
    <property type="entry name" value="rpmD_bact"/>
    <property type="match status" value="1"/>
</dbReference>
<dbReference type="GO" id="GO:0003735">
    <property type="term" value="F:structural constituent of ribosome"/>
    <property type="evidence" value="ECO:0007669"/>
    <property type="project" value="InterPro"/>
</dbReference>
<dbReference type="CDD" id="cd01658">
    <property type="entry name" value="Ribosomal_L30"/>
    <property type="match status" value="1"/>
</dbReference>
<name>A0A382I020_9ZZZZ</name>
<evidence type="ECO:0000256" key="3">
    <source>
        <dbReference type="ARBA" id="ARBA00023274"/>
    </source>
</evidence>
<gene>
    <name evidence="5" type="ORF">METZ01_LOCUS245533</name>
</gene>
<dbReference type="PANTHER" id="PTHR15892:SF2">
    <property type="entry name" value="LARGE RIBOSOMAL SUBUNIT PROTEIN UL30M"/>
    <property type="match status" value="1"/>
</dbReference>
<dbReference type="GO" id="GO:0022625">
    <property type="term" value="C:cytosolic large ribosomal subunit"/>
    <property type="evidence" value="ECO:0007669"/>
    <property type="project" value="TreeGrafter"/>
</dbReference>
<dbReference type="InterPro" id="IPR016082">
    <property type="entry name" value="Ribosomal_uL30_ferredoxin-like"/>
</dbReference>
<proteinExistence type="inferred from homology"/>
<dbReference type="FunFam" id="3.30.1390.20:FF:000001">
    <property type="entry name" value="50S ribosomal protein L30"/>
    <property type="match status" value="1"/>
</dbReference>
<dbReference type="HAMAP" id="MF_01371_B">
    <property type="entry name" value="Ribosomal_uL30_B"/>
    <property type="match status" value="1"/>
</dbReference>